<dbReference type="InterPro" id="IPR036047">
    <property type="entry name" value="F-box-like_dom_sf"/>
</dbReference>
<feature type="region of interest" description="Disordered" evidence="1">
    <location>
        <begin position="1"/>
        <end position="23"/>
    </location>
</feature>
<keyword evidence="3" id="KW-1185">Reference proteome</keyword>
<name>A0AAN8MJZ7_9PEZI</name>
<evidence type="ECO:0000256" key="1">
    <source>
        <dbReference type="SAM" id="MobiDB-lite"/>
    </source>
</evidence>
<organism evidence="2 3">
    <name type="scientific">Orbilia javanica</name>
    <dbReference type="NCBI Taxonomy" id="47235"/>
    <lineage>
        <taxon>Eukaryota</taxon>
        <taxon>Fungi</taxon>
        <taxon>Dikarya</taxon>
        <taxon>Ascomycota</taxon>
        <taxon>Pezizomycotina</taxon>
        <taxon>Orbiliomycetes</taxon>
        <taxon>Orbiliales</taxon>
        <taxon>Orbiliaceae</taxon>
        <taxon>Orbilia</taxon>
    </lineage>
</organism>
<protein>
    <recommendedName>
        <fullName evidence="4">F-box domain-containing protein</fullName>
    </recommendedName>
</protein>
<reference evidence="2 3" key="1">
    <citation type="submission" date="2019-10" db="EMBL/GenBank/DDBJ databases">
        <authorList>
            <person name="Palmer J.M."/>
        </authorList>
    </citation>
    <scope>NUCLEOTIDE SEQUENCE [LARGE SCALE GENOMIC DNA]</scope>
    <source>
        <strain evidence="2 3">TWF718</strain>
    </source>
</reference>
<gene>
    <name evidence="2" type="ORF">TWF718_008627</name>
</gene>
<dbReference type="EMBL" id="JAVHNR010000006">
    <property type="protein sequence ID" value="KAK6339205.1"/>
    <property type="molecule type" value="Genomic_DNA"/>
</dbReference>
<evidence type="ECO:0000313" key="2">
    <source>
        <dbReference type="EMBL" id="KAK6339205.1"/>
    </source>
</evidence>
<comment type="caution">
    <text evidence="2">The sequence shown here is derived from an EMBL/GenBank/DDBJ whole genome shotgun (WGS) entry which is preliminary data.</text>
</comment>
<proteinExistence type="predicted"/>
<accession>A0AAN8MJZ7</accession>
<feature type="compositionally biased region" description="Acidic residues" evidence="1">
    <location>
        <begin position="7"/>
        <end position="19"/>
    </location>
</feature>
<dbReference type="Proteomes" id="UP001313282">
    <property type="component" value="Unassembled WGS sequence"/>
</dbReference>
<evidence type="ECO:0000313" key="3">
    <source>
        <dbReference type="Proteomes" id="UP001313282"/>
    </source>
</evidence>
<evidence type="ECO:0008006" key="4">
    <source>
        <dbReference type="Google" id="ProtNLM"/>
    </source>
</evidence>
<dbReference type="SUPFAM" id="SSF81383">
    <property type="entry name" value="F-box domain"/>
    <property type="match status" value="1"/>
</dbReference>
<dbReference type="AlphaFoldDB" id="A0AAN8MJZ7"/>
<sequence length="444" mass="51533">MDYLALEPEDREPEPESESELSGPDLLSLLPIELCYEILSYLDKDERKEFSRCSKWSYYASFRVRFNGVRLSKYQDKIGIQEFGTGGWLEPVKDSIRYLTVDLWRNELHRSLEALGTFPNVVDLKILSTIEKGFERNLCVAVISSLSKLPFYDNLRQITFDWKNLPLPGGITHRRIDLDSDSEEEELRVTYRRGPKEIEMHKTYRHILSRLSPEEKKFLGPFLEASEYSKAARELKFPRDLTKLNFYIESDDASYALPLFDGCNNDKVRFGIFVKGDNLPLLHPNTPENGPAVVPRIKDLRLRVPSRHSPLKLKHIGYQFPDLETLTLPGYASYDPGELWENLPDLPNLQKVEYAWPRKPGQYRVRPSSSPVQDIEEEIEKILKKGLFMALQWVKIREVWMKEEGVVKECVIWREEGDDGEVVRKYGWSTFLESALETADGCCL</sequence>